<dbReference type="FunFam" id="1.25.40.10:FF:000285">
    <property type="entry name" value="Pentatricopeptide repeat-containing protein, chloroplastic"/>
    <property type="match status" value="1"/>
</dbReference>
<evidence type="ECO:0000256" key="1">
    <source>
        <dbReference type="ARBA" id="ARBA00022737"/>
    </source>
</evidence>
<dbReference type="Pfam" id="PF13041">
    <property type="entry name" value="PPR_2"/>
    <property type="match status" value="3"/>
</dbReference>
<feature type="repeat" description="PPR" evidence="2">
    <location>
        <begin position="140"/>
        <end position="174"/>
    </location>
</feature>
<dbReference type="FunFam" id="1.25.40.10:FF:000073">
    <property type="entry name" value="Pentatricopeptide repeat-containing protein chloroplastic"/>
    <property type="match status" value="1"/>
</dbReference>
<evidence type="ECO:0000313" key="4">
    <source>
        <dbReference type="Proteomes" id="UP000026915"/>
    </source>
</evidence>
<dbReference type="EMBL" id="CM001887">
    <property type="protein sequence ID" value="EOY33964.1"/>
    <property type="molecule type" value="Genomic_DNA"/>
</dbReference>
<name>A0A061H009_THECC</name>
<dbReference type="Pfam" id="PF01535">
    <property type="entry name" value="PPR"/>
    <property type="match status" value="2"/>
</dbReference>
<dbReference type="InterPro" id="IPR002885">
    <property type="entry name" value="PPR_rpt"/>
</dbReference>
<keyword evidence="4" id="KW-1185">Reference proteome</keyword>
<dbReference type="InParanoid" id="A0A061H009"/>
<feature type="repeat" description="PPR" evidence="2">
    <location>
        <begin position="444"/>
        <end position="478"/>
    </location>
</feature>
<dbReference type="AlphaFoldDB" id="A0A061H009"/>
<dbReference type="GO" id="GO:0009451">
    <property type="term" value="P:RNA modification"/>
    <property type="evidence" value="ECO:0000318"/>
    <property type="project" value="GO_Central"/>
</dbReference>
<dbReference type="PROSITE" id="PS51375">
    <property type="entry name" value="PPR"/>
    <property type="match status" value="4"/>
</dbReference>
<dbReference type="Gene3D" id="1.25.40.10">
    <property type="entry name" value="Tetratricopeptide repeat domain"/>
    <property type="match status" value="5"/>
</dbReference>
<proteinExistence type="predicted"/>
<dbReference type="FunFam" id="1.25.40.10:FF:000090">
    <property type="entry name" value="Pentatricopeptide repeat-containing protein, chloroplastic"/>
    <property type="match status" value="1"/>
</dbReference>
<dbReference type="InterPro" id="IPR046848">
    <property type="entry name" value="E_motif"/>
</dbReference>
<sequence>MKLTSSSRLLCSFLKFSKPTVHHLSRSLTTQNAHNPRNNPLSCQTQIFNYKENQSNSLHLEFFSQFQQDGSFSSPFTFNKIISVCAKSASLSTGIQLHSTVIKMGFTSNLYICSGLIFMYGKNGEIFSAQNLFDELPERNAVCWNSLISGYIHVNSPEIAVKHFIKMLRTGIKVTPFTISDVLVGCSLLEKEELGAQVHCFCLKVGFFYNVVIGTGLLDMYSKCWNIENSRRVFDKMIDKNVITWTAMVSGCAQNGLPNEAMALVKEMLGLGLRLNHVTYNSLLSSFLSPDYLDCCRQVHCRIIQDGLESNVYIAVTLLTVYSKCSCSLEDFQKLCEGVSWWDQVSWNAVIAGFCNLSYDDKAMKCFVEMRQAGINIDFFTFTSMLGAIGNSSALEGGKQMHALILKTGNALNPYVQNGLVSMYARCGVINDSKMVFSLMEEHDVISWNSLLSGCAHHGYGREALELFEQMRKTEITPDSTTFLAVLSACSHVGFLDKGLEYFELMKNDALLELPGVEHYAAVINLFGRAAYLNEAEAFINSMPIEPGPSVYKALLSACEVYGNIEIATRSANRLLELWPNDPATYVLLSKVLKMGNDWDDAAGVCKLMSDRGVRKNPGCSWI</sequence>
<dbReference type="InterPro" id="IPR046960">
    <property type="entry name" value="PPR_At4g14850-like_plant"/>
</dbReference>
<gene>
    <name evidence="3" type="ORF">TCM_041786</name>
</gene>
<evidence type="ECO:0000313" key="3">
    <source>
        <dbReference type="EMBL" id="EOY33964.1"/>
    </source>
</evidence>
<reference evidence="3 4" key="1">
    <citation type="journal article" date="2013" name="Genome Biol.">
        <title>The genome sequence of the most widely cultivated cacao type and its use to identify candidate genes regulating pod color.</title>
        <authorList>
            <person name="Motamayor J.C."/>
            <person name="Mockaitis K."/>
            <person name="Schmutz J."/>
            <person name="Haiminen N."/>
            <person name="Iii D.L."/>
            <person name="Cornejo O."/>
            <person name="Findley S.D."/>
            <person name="Zheng P."/>
            <person name="Utro F."/>
            <person name="Royaert S."/>
            <person name="Saski C."/>
            <person name="Jenkins J."/>
            <person name="Podicheti R."/>
            <person name="Zhao M."/>
            <person name="Scheffler B.E."/>
            <person name="Stack J.C."/>
            <person name="Feltus F.A."/>
            <person name="Mustiga G.M."/>
            <person name="Amores F."/>
            <person name="Phillips W."/>
            <person name="Marelli J.P."/>
            <person name="May G.D."/>
            <person name="Shapiro H."/>
            <person name="Ma J."/>
            <person name="Bustamante C.D."/>
            <person name="Schnell R.J."/>
            <person name="Main D."/>
            <person name="Gilbert D."/>
            <person name="Parida L."/>
            <person name="Kuhn D.N."/>
        </authorList>
    </citation>
    <scope>NUCLEOTIDE SEQUENCE [LARGE SCALE GENOMIC DNA]</scope>
    <source>
        <strain evidence="4">cv. Matina 1-6</strain>
    </source>
</reference>
<evidence type="ECO:0000256" key="2">
    <source>
        <dbReference type="PROSITE-ProRule" id="PRU00708"/>
    </source>
</evidence>
<feature type="repeat" description="PPR" evidence="2">
    <location>
        <begin position="241"/>
        <end position="275"/>
    </location>
</feature>
<dbReference type="NCBIfam" id="TIGR00756">
    <property type="entry name" value="PPR"/>
    <property type="match status" value="3"/>
</dbReference>
<dbReference type="GO" id="GO:0003729">
    <property type="term" value="F:mRNA binding"/>
    <property type="evidence" value="ECO:0007669"/>
    <property type="project" value="UniProtKB-ARBA"/>
</dbReference>
<dbReference type="HOGENOM" id="CLU_002706_15_10_1"/>
<dbReference type="Gramene" id="EOY33964">
    <property type="protein sequence ID" value="EOY33964"/>
    <property type="gene ID" value="TCM_041786"/>
</dbReference>
<dbReference type="Pfam" id="PF20431">
    <property type="entry name" value="E_motif"/>
    <property type="match status" value="1"/>
</dbReference>
<accession>A0A061H009</accession>
<dbReference type="PANTHER" id="PTHR24015:SF344">
    <property type="entry name" value="OS07G0203900 PROTEIN"/>
    <property type="match status" value="1"/>
</dbReference>
<dbReference type="PANTHER" id="PTHR24015">
    <property type="entry name" value="OS07G0578800 PROTEIN-RELATED"/>
    <property type="match status" value="1"/>
</dbReference>
<dbReference type="GO" id="GO:0003723">
    <property type="term" value="F:RNA binding"/>
    <property type="evidence" value="ECO:0000318"/>
    <property type="project" value="GO_Central"/>
</dbReference>
<dbReference type="OMA" id="LWPNDPA"/>
<feature type="repeat" description="PPR" evidence="2">
    <location>
        <begin position="343"/>
        <end position="377"/>
    </location>
</feature>
<dbReference type="InterPro" id="IPR011990">
    <property type="entry name" value="TPR-like_helical_dom_sf"/>
</dbReference>
<dbReference type="Proteomes" id="UP000026915">
    <property type="component" value="Chromosome 9"/>
</dbReference>
<keyword evidence="1" id="KW-0677">Repeat</keyword>
<dbReference type="eggNOG" id="KOG4197">
    <property type="taxonomic scope" value="Eukaryota"/>
</dbReference>
<organism evidence="3 4">
    <name type="scientific">Theobroma cacao</name>
    <name type="common">Cacao</name>
    <name type="synonym">Cocoa</name>
    <dbReference type="NCBI Taxonomy" id="3641"/>
    <lineage>
        <taxon>Eukaryota</taxon>
        <taxon>Viridiplantae</taxon>
        <taxon>Streptophyta</taxon>
        <taxon>Embryophyta</taxon>
        <taxon>Tracheophyta</taxon>
        <taxon>Spermatophyta</taxon>
        <taxon>Magnoliopsida</taxon>
        <taxon>eudicotyledons</taxon>
        <taxon>Gunneridae</taxon>
        <taxon>Pentapetalae</taxon>
        <taxon>rosids</taxon>
        <taxon>malvids</taxon>
        <taxon>Malvales</taxon>
        <taxon>Malvaceae</taxon>
        <taxon>Byttnerioideae</taxon>
        <taxon>Theobroma</taxon>
    </lineage>
</organism>
<protein>
    <submittedName>
        <fullName evidence="3">Pentatricopeptide repeat superfamily protein</fullName>
    </submittedName>
</protein>